<dbReference type="PANTHER" id="PTHR35317">
    <property type="entry name" value="OS04G0629600 PROTEIN"/>
    <property type="match status" value="1"/>
</dbReference>
<dbReference type="AlphaFoldDB" id="A0AAV1XIK3"/>
<proteinExistence type="predicted"/>
<dbReference type="PANTHER" id="PTHR35317:SF28">
    <property type="entry name" value="ZINC FINGER, CCHC-TYPE, RIBONUCLEASE H-LIKE DOMAIN, GAG-PRE-INTEGRASE DOMAIN PROTEIN-RELATED"/>
    <property type="match status" value="1"/>
</dbReference>
<name>A0AAV1XIK3_LUPLU</name>
<gene>
    <name evidence="1" type="ORF">LLUT_LOCUS22002</name>
</gene>
<comment type="caution">
    <text evidence="1">The sequence shown here is derived from an EMBL/GenBank/DDBJ whole genome shotgun (WGS) entry which is preliminary data.</text>
</comment>
<dbReference type="EMBL" id="CAXHTB010000015">
    <property type="protein sequence ID" value="CAL0320942.1"/>
    <property type="molecule type" value="Genomic_DNA"/>
</dbReference>
<keyword evidence="2" id="KW-1185">Reference proteome</keyword>
<evidence type="ECO:0000313" key="1">
    <source>
        <dbReference type="EMBL" id="CAL0320942.1"/>
    </source>
</evidence>
<evidence type="ECO:0008006" key="3">
    <source>
        <dbReference type="Google" id="ProtNLM"/>
    </source>
</evidence>
<sequence length="191" mass="22073">MMGPTNGSFPANLPILDDKNWNKWSIQMKVIFTYQEVHEVVEEGYPTLAEGATDALRVVHRENQKKDNKAMFFLHQCVDNAHFEKIAPAKTTREAWQILETCNKGADQLKKVRLQTLRRQYELMQMEVNEKVADFFNRVIDITNQMKASGETITDQTIVEKILRTLAPRFDHIVVAIEESKNLAILKVEEL</sequence>
<evidence type="ECO:0000313" key="2">
    <source>
        <dbReference type="Proteomes" id="UP001497480"/>
    </source>
</evidence>
<dbReference type="Pfam" id="PF14223">
    <property type="entry name" value="Retrotran_gag_2"/>
    <property type="match status" value="1"/>
</dbReference>
<dbReference type="Proteomes" id="UP001497480">
    <property type="component" value="Unassembled WGS sequence"/>
</dbReference>
<organism evidence="1 2">
    <name type="scientific">Lupinus luteus</name>
    <name type="common">European yellow lupine</name>
    <dbReference type="NCBI Taxonomy" id="3873"/>
    <lineage>
        <taxon>Eukaryota</taxon>
        <taxon>Viridiplantae</taxon>
        <taxon>Streptophyta</taxon>
        <taxon>Embryophyta</taxon>
        <taxon>Tracheophyta</taxon>
        <taxon>Spermatophyta</taxon>
        <taxon>Magnoliopsida</taxon>
        <taxon>eudicotyledons</taxon>
        <taxon>Gunneridae</taxon>
        <taxon>Pentapetalae</taxon>
        <taxon>rosids</taxon>
        <taxon>fabids</taxon>
        <taxon>Fabales</taxon>
        <taxon>Fabaceae</taxon>
        <taxon>Papilionoideae</taxon>
        <taxon>50 kb inversion clade</taxon>
        <taxon>genistoids sensu lato</taxon>
        <taxon>core genistoids</taxon>
        <taxon>Genisteae</taxon>
        <taxon>Lupinus</taxon>
    </lineage>
</organism>
<reference evidence="1 2" key="1">
    <citation type="submission" date="2024-03" db="EMBL/GenBank/DDBJ databases">
        <authorList>
            <person name="Martinez-Hernandez J."/>
        </authorList>
    </citation>
    <scope>NUCLEOTIDE SEQUENCE [LARGE SCALE GENOMIC DNA]</scope>
</reference>
<accession>A0AAV1XIK3</accession>
<protein>
    <recommendedName>
        <fullName evidence="3">DUF4219 domain-containing protein</fullName>
    </recommendedName>
</protein>